<keyword evidence="3" id="KW-1185">Reference proteome</keyword>
<gene>
    <name evidence="2" type="ORF">ACIGXA_18065</name>
</gene>
<evidence type="ECO:0000313" key="3">
    <source>
        <dbReference type="Proteomes" id="UP001614394"/>
    </source>
</evidence>
<comment type="caution">
    <text evidence="2">The sequence shown here is derived from an EMBL/GenBank/DDBJ whole genome shotgun (WGS) entry which is preliminary data.</text>
</comment>
<evidence type="ECO:0000259" key="1">
    <source>
        <dbReference type="Pfam" id="PF17128"/>
    </source>
</evidence>
<dbReference type="Proteomes" id="UP001614394">
    <property type="component" value="Unassembled WGS sequence"/>
</dbReference>
<evidence type="ECO:0000313" key="2">
    <source>
        <dbReference type="EMBL" id="MFI9102425.1"/>
    </source>
</evidence>
<protein>
    <submittedName>
        <fullName evidence="2">DUF5107 domain-containing protein</fullName>
    </submittedName>
</protein>
<dbReference type="InterPro" id="IPR033396">
    <property type="entry name" value="DUF5107"/>
</dbReference>
<reference evidence="2 3" key="1">
    <citation type="submission" date="2024-10" db="EMBL/GenBank/DDBJ databases">
        <title>The Natural Products Discovery Center: Release of the First 8490 Sequenced Strains for Exploring Actinobacteria Biosynthetic Diversity.</title>
        <authorList>
            <person name="Kalkreuter E."/>
            <person name="Kautsar S.A."/>
            <person name="Yang D."/>
            <person name="Bader C.D."/>
            <person name="Teijaro C.N."/>
            <person name="Fluegel L."/>
            <person name="Davis C.M."/>
            <person name="Simpson J.R."/>
            <person name="Lauterbach L."/>
            <person name="Steele A.D."/>
            <person name="Gui C."/>
            <person name="Meng S."/>
            <person name="Li G."/>
            <person name="Viehrig K."/>
            <person name="Ye F."/>
            <person name="Su P."/>
            <person name="Kiefer A.F."/>
            <person name="Nichols A."/>
            <person name="Cepeda A.J."/>
            <person name="Yan W."/>
            <person name="Fan B."/>
            <person name="Jiang Y."/>
            <person name="Adhikari A."/>
            <person name="Zheng C.-J."/>
            <person name="Schuster L."/>
            <person name="Cowan T.M."/>
            <person name="Smanski M.J."/>
            <person name="Chevrette M.G."/>
            <person name="De Carvalho L.P.S."/>
            <person name="Shen B."/>
        </authorList>
    </citation>
    <scope>NUCLEOTIDE SEQUENCE [LARGE SCALE GENOMIC DNA]</scope>
    <source>
        <strain evidence="2 3">NPDC053399</strain>
    </source>
</reference>
<proteinExistence type="predicted"/>
<feature type="domain" description="DUF5107" evidence="1">
    <location>
        <begin position="58"/>
        <end position="335"/>
    </location>
</feature>
<accession>A0ABW8C7L6</accession>
<dbReference type="Pfam" id="PF17128">
    <property type="entry name" value="DUF5107"/>
    <property type="match status" value="1"/>
</dbReference>
<name>A0ABW8C7L6_9ACTN</name>
<sequence>MATTVRRIAVTIPAAPIGPENPLPALRALDEVHQLDPRERAGLPADMARQVGYAPLHSVLPVRLLDGYGRERAPAGFEAVVIENDRVRATVLPGLGGRLHSLVQKSTGRELLYLNPVVQPADFGLAGAWFSGGVEWNLGATGHTTLTCAPLHAARVPAPDGGEMLRLWEWERLRDLPFQIDMWLPEDSDFLYVGVRIRNPHHRTVPVYWWSNIAVPETEGTRVLAPADEAWHFGYARSLRRVPVPEWDGTDVTYPTRSEHPADYFYEVADGNRRWVTALDDAGQGLVQTSTDRLRGRKLFLWGNGRGGRRWQQWLTEPGTGGYLEIQAGLARTQLEHIPMEAGAEFSWLEAYGPLAADPAAVHGDDWSAARAAVEDRLESVLPRADVDAAYAAWLPHADTEPKDVIATGSGWGALEVERARFALPGTPFDPATLGAQQKPWLELLVAGMFPRPVADAPPGPALVAPEWRELLEAADTYDGNEWYRDYFLGVAQWHAGDRAQAIRSWERSAAQHETWPVLRCLAVADQEDGHLERAADRFLAASGFAHHEARDDDAWWAASAGLAREAVTALLAVGRADDAALVLDEHVPGHAGRGRFRLLVAQVLLAQGDVPAARAIFDAGFVVDDLREAEESLSDTWYTIAERLIAGDGPVTADVRQRARAEHPLPEAYDYRMRPAAEL</sequence>
<organism evidence="2 3">
    <name type="scientific">Streptomyces fildesensis</name>
    <dbReference type="NCBI Taxonomy" id="375757"/>
    <lineage>
        <taxon>Bacteria</taxon>
        <taxon>Bacillati</taxon>
        <taxon>Actinomycetota</taxon>
        <taxon>Actinomycetes</taxon>
        <taxon>Kitasatosporales</taxon>
        <taxon>Streptomycetaceae</taxon>
        <taxon>Streptomyces</taxon>
    </lineage>
</organism>
<dbReference type="RefSeq" id="WP_399650127.1">
    <property type="nucleotide sequence ID" value="NZ_JBITYG010000005.1"/>
</dbReference>
<dbReference type="EMBL" id="JBITYG010000005">
    <property type="protein sequence ID" value="MFI9102425.1"/>
    <property type="molecule type" value="Genomic_DNA"/>
</dbReference>